<dbReference type="AlphaFoldDB" id="A0AAP3XSA6"/>
<proteinExistence type="predicted"/>
<name>A0AAP3XSA6_9PROT</name>
<sequence>MIRTEPLQRGDVRAELVRNLTRFHDAESWSDAPGSSLWSCCFTAIRTGTVDEARIALIDFTLKLMSEVLPEHEAWLAGAHRTSQSKNRITLYNRLWRRHRHELAEVPEAGRLFDRLHEGPGGIRFAAATRMETVPLAFANDLLTWQHGLIALLPRESGRSVMERVIASKAFARSPWAPSETLEEICHADGCVIEVHGAFDDREVDALARAKKHHIEEATRLLRRR</sequence>
<reference evidence="1 2" key="1">
    <citation type="submission" date="2023-03" db="EMBL/GenBank/DDBJ databases">
        <title>YIM 152171 draft genome.</title>
        <authorList>
            <person name="Yang Z."/>
        </authorList>
    </citation>
    <scope>NUCLEOTIDE SEQUENCE [LARGE SCALE GENOMIC DNA]</scope>
    <source>
        <strain evidence="1 2">YIM 152171</strain>
    </source>
</reference>
<dbReference type="RefSeq" id="WP_327789206.1">
    <property type="nucleotide sequence ID" value="NZ_JARGEQ010000092.1"/>
</dbReference>
<accession>A0AAP3XSA6</accession>
<keyword evidence="2" id="KW-1185">Reference proteome</keyword>
<organism evidence="1 2">
    <name type="scientific">Marinimicrococcus flavescens</name>
    <dbReference type="NCBI Taxonomy" id="3031815"/>
    <lineage>
        <taxon>Bacteria</taxon>
        <taxon>Pseudomonadati</taxon>
        <taxon>Pseudomonadota</taxon>
        <taxon>Alphaproteobacteria</taxon>
        <taxon>Geminicoccales</taxon>
        <taxon>Geminicoccaceae</taxon>
        <taxon>Marinimicrococcus</taxon>
    </lineage>
</organism>
<protein>
    <submittedName>
        <fullName evidence="1">Uncharacterized protein</fullName>
    </submittedName>
</protein>
<gene>
    <name evidence="1" type="ORF">PZ740_10380</name>
</gene>
<evidence type="ECO:0000313" key="2">
    <source>
        <dbReference type="Proteomes" id="UP001301140"/>
    </source>
</evidence>
<dbReference type="EMBL" id="JARGEQ010000092">
    <property type="protein sequence ID" value="MDF1586787.1"/>
    <property type="molecule type" value="Genomic_DNA"/>
</dbReference>
<evidence type="ECO:0000313" key="1">
    <source>
        <dbReference type="EMBL" id="MDF1586787.1"/>
    </source>
</evidence>
<comment type="caution">
    <text evidence="1">The sequence shown here is derived from an EMBL/GenBank/DDBJ whole genome shotgun (WGS) entry which is preliminary data.</text>
</comment>
<dbReference type="Proteomes" id="UP001301140">
    <property type="component" value="Unassembled WGS sequence"/>
</dbReference>